<evidence type="ECO:0000313" key="2">
    <source>
        <dbReference type="Proteomes" id="UP000308652"/>
    </source>
</evidence>
<protein>
    <submittedName>
        <fullName evidence="1">Uncharacterized protein</fullName>
    </submittedName>
</protein>
<dbReference type="STRING" id="68775.A0A5C3MG72"/>
<dbReference type="OrthoDB" id="289721at2759"/>
<dbReference type="EMBL" id="ML213597">
    <property type="protein sequence ID" value="TFK40171.1"/>
    <property type="molecule type" value="Genomic_DNA"/>
</dbReference>
<dbReference type="Gene3D" id="1.10.357.90">
    <property type="match status" value="1"/>
</dbReference>
<organism evidence="1 2">
    <name type="scientific">Crucibulum laeve</name>
    <dbReference type="NCBI Taxonomy" id="68775"/>
    <lineage>
        <taxon>Eukaryota</taxon>
        <taxon>Fungi</taxon>
        <taxon>Dikarya</taxon>
        <taxon>Basidiomycota</taxon>
        <taxon>Agaricomycotina</taxon>
        <taxon>Agaricomycetes</taxon>
        <taxon>Agaricomycetidae</taxon>
        <taxon>Agaricales</taxon>
        <taxon>Agaricineae</taxon>
        <taxon>Nidulariaceae</taxon>
        <taxon>Crucibulum</taxon>
    </lineage>
</organism>
<dbReference type="AlphaFoldDB" id="A0A5C3MG72"/>
<keyword evidence="2" id="KW-1185">Reference proteome</keyword>
<name>A0A5C3MG72_9AGAR</name>
<proteinExistence type="predicted"/>
<dbReference type="Proteomes" id="UP000308652">
    <property type="component" value="Unassembled WGS sequence"/>
</dbReference>
<gene>
    <name evidence="1" type="ORF">BDQ12DRAFT_721638</name>
</gene>
<reference evidence="1 2" key="1">
    <citation type="journal article" date="2019" name="Nat. Ecol. Evol.">
        <title>Megaphylogeny resolves global patterns of mushroom evolution.</title>
        <authorList>
            <person name="Varga T."/>
            <person name="Krizsan K."/>
            <person name="Foldi C."/>
            <person name="Dima B."/>
            <person name="Sanchez-Garcia M."/>
            <person name="Sanchez-Ramirez S."/>
            <person name="Szollosi G.J."/>
            <person name="Szarkandi J.G."/>
            <person name="Papp V."/>
            <person name="Albert L."/>
            <person name="Andreopoulos W."/>
            <person name="Angelini C."/>
            <person name="Antonin V."/>
            <person name="Barry K.W."/>
            <person name="Bougher N.L."/>
            <person name="Buchanan P."/>
            <person name="Buyck B."/>
            <person name="Bense V."/>
            <person name="Catcheside P."/>
            <person name="Chovatia M."/>
            <person name="Cooper J."/>
            <person name="Damon W."/>
            <person name="Desjardin D."/>
            <person name="Finy P."/>
            <person name="Geml J."/>
            <person name="Haridas S."/>
            <person name="Hughes K."/>
            <person name="Justo A."/>
            <person name="Karasinski D."/>
            <person name="Kautmanova I."/>
            <person name="Kiss B."/>
            <person name="Kocsube S."/>
            <person name="Kotiranta H."/>
            <person name="LaButti K.M."/>
            <person name="Lechner B.E."/>
            <person name="Liimatainen K."/>
            <person name="Lipzen A."/>
            <person name="Lukacs Z."/>
            <person name="Mihaltcheva S."/>
            <person name="Morgado L.N."/>
            <person name="Niskanen T."/>
            <person name="Noordeloos M.E."/>
            <person name="Ohm R.A."/>
            <person name="Ortiz-Santana B."/>
            <person name="Ovrebo C."/>
            <person name="Racz N."/>
            <person name="Riley R."/>
            <person name="Savchenko A."/>
            <person name="Shiryaev A."/>
            <person name="Soop K."/>
            <person name="Spirin V."/>
            <person name="Szebenyi C."/>
            <person name="Tomsovsky M."/>
            <person name="Tulloss R.E."/>
            <person name="Uehling J."/>
            <person name="Grigoriev I.V."/>
            <person name="Vagvolgyi C."/>
            <person name="Papp T."/>
            <person name="Martin F.M."/>
            <person name="Miettinen O."/>
            <person name="Hibbett D.S."/>
            <person name="Nagy L.G."/>
        </authorList>
    </citation>
    <scope>NUCLEOTIDE SEQUENCE [LARGE SCALE GENOMIC DNA]</scope>
    <source>
        <strain evidence="1 2">CBS 166.37</strain>
    </source>
</reference>
<sequence>MSISIGGGSTANPELKDTVQKAITYSYSTIRGQLKRKSMQPNRNPAGISKSSVIWLGNHAFHAVIGRKPGNYVKLLKSLQFELSRPRYRRYQKRFSRLVKDGQEALVPIE</sequence>
<evidence type="ECO:0000313" key="1">
    <source>
        <dbReference type="EMBL" id="TFK40171.1"/>
    </source>
</evidence>
<accession>A0A5C3MG72</accession>